<dbReference type="RefSeq" id="WP_003778389.1">
    <property type="nucleotide sequence ID" value="NZ_JH992960.1"/>
</dbReference>
<accession>K9EBI4</accession>
<dbReference type="HOGENOM" id="CLU_007383_19_1_9"/>
<dbReference type="OrthoDB" id="9803111at2"/>
<dbReference type="InterPro" id="IPR036291">
    <property type="entry name" value="NAD(P)-bd_dom_sf"/>
</dbReference>
<evidence type="ECO:0000259" key="2">
    <source>
        <dbReference type="Pfam" id="PF01370"/>
    </source>
</evidence>
<evidence type="ECO:0000313" key="3">
    <source>
        <dbReference type="EMBL" id="EKU93201.1"/>
    </source>
</evidence>
<sequence length="327" mass="36603">MERVLITGSLGQIGSELAERLRQKLGPDKVVASGLEKVAHNATVEEGIFEELDVMDYDRFLEVAKKYQVDTIVHLAASLSAVAEREPQFAWNLNMTGLNNALEVARQVGAMVFAPSSIAVFGPETPADQTPQDTVMRPNTIYGVSKVAGELLCDYYHTKYGLDTRSVRFPGLISYKVEPGGGTTDYAVDIYYEALKNKTYASYIDKGTYMDMMFMDDAIDCMVQLMEADPNRLVHRNGFNVTGMSFEPEEIAASIRNFIPDFDLTYEVNPDLQKIAESWPNSLDDSAAREEWDFNPQYDLDKMTETMLKKLTEKFKAEGVAMAVEIT</sequence>
<dbReference type="InterPro" id="IPR051225">
    <property type="entry name" value="NAD(P)_epim/dehydratase"/>
</dbReference>
<reference evidence="3 4" key="1">
    <citation type="submission" date="2012-09" db="EMBL/GenBank/DDBJ databases">
        <title>The Genome Sequence of Alloiococcus otitis ATCC 51267.</title>
        <authorList>
            <consortium name="The Broad Institute Genome Sequencing Platform"/>
            <person name="Earl A."/>
            <person name="Ward D."/>
            <person name="Feldgarden M."/>
            <person name="Gevers D."/>
            <person name="Huys G."/>
            <person name="Walker B."/>
            <person name="Young S.K."/>
            <person name="Zeng Q."/>
            <person name="Gargeya S."/>
            <person name="Fitzgerald M."/>
            <person name="Haas B."/>
            <person name="Abouelleil A."/>
            <person name="Alvarado L."/>
            <person name="Arachchi H.M."/>
            <person name="Berlin A.M."/>
            <person name="Chapman S.B."/>
            <person name="Goldberg J."/>
            <person name="Griggs A."/>
            <person name="Gujja S."/>
            <person name="Hansen M."/>
            <person name="Howarth C."/>
            <person name="Imamovic A."/>
            <person name="Larimer J."/>
            <person name="McCowen C."/>
            <person name="Montmayeur A."/>
            <person name="Murphy C."/>
            <person name="Neiman D."/>
            <person name="Pearson M."/>
            <person name="Priest M."/>
            <person name="Roberts A."/>
            <person name="Saif S."/>
            <person name="Shea T."/>
            <person name="Sisk P."/>
            <person name="Sykes S."/>
            <person name="Wortman J."/>
            <person name="Nusbaum C."/>
            <person name="Birren B."/>
        </authorList>
    </citation>
    <scope>NUCLEOTIDE SEQUENCE [LARGE SCALE GENOMIC DNA]</scope>
    <source>
        <strain evidence="3 4">ATCC 51267</strain>
    </source>
</reference>
<dbReference type="GO" id="GO:0006567">
    <property type="term" value="P:L-threonine catabolic process"/>
    <property type="evidence" value="ECO:0007669"/>
    <property type="project" value="TreeGrafter"/>
</dbReference>
<dbReference type="PANTHER" id="PTHR42687:SF1">
    <property type="entry name" value="L-THREONINE 3-DEHYDROGENASE, MITOCHONDRIAL"/>
    <property type="match status" value="1"/>
</dbReference>
<dbReference type="InterPro" id="IPR001509">
    <property type="entry name" value="Epimerase_deHydtase"/>
</dbReference>
<keyword evidence="4" id="KW-1185">Reference proteome</keyword>
<organism evidence="3 4">
    <name type="scientific">Alloiococcus otitis ATCC 51267</name>
    <dbReference type="NCBI Taxonomy" id="883081"/>
    <lineage>
        <taxon>Bacteria</taxon>
        <taxon>Bacillati</taxon>
        <taxon>Bacillota</taxon>
        <taxon>Bacilli</taxon>
        <taxon>Lactobacillales</taxon>
        <taxon>Carnobacteriaceae</taxon>
        <taxon>Alloiococcus</taxon>
    </lineage>
</organism>
<dbReference type="SUPFAM" id="SSF51735">
    <property type="entry name" value="NAD(P)-binding Rossmann-fold domains"/>
    <property type="match status" value="1"/>
</dbReference>
<protein>
    <recommendedName>
        <fullName evidence="2">NAD-dependent epimerase/dehydratase domain-containing protein</fullName>
    </recommendedName>
</protein>
<dbReference type="eggNOG" id="COG0451">
    <property type="taxonomic scope" value="Bacteria"/>
</dbReference>
<dbReference type="PATRIC" id="fig|883081.3.peg.1197"/>
<dbReference type="Gene3D" id="3.40.50.720">
    <property type="entry name" value="NAD(P)-binding Rossmann-like Domain"/>
    <property type="match status" value="1"/>
</dbReference>
<dbReference type="AlphaFoldDB" id="K9EBI4"/>
<dbReference type="Pfam" id="PF01370">
    <property type="entry name" value="Epimerase"/>
    <property type="match status" value="1"/>
</dbReference>
<evidence type="ECO:0000256" key="1">
    <source>
        <dbReference type="ARBA" id="ARBA00007637"/>
    </source>
</evidence>
<dbReference type="GO" id="GO:0008743">
    <property type="term" value="F:L-threonine 3-dehydrogenase activity"/>
    <property type="evidence" value="ECO:0007669"/>
    <property type="project" value="TreeGrafter"/>
</dbReference>
<dbReference type="STRING" id="883081.HMPREF9698_01362"/>
<comment type="similarity">
    <text evidence="1">Belongs to the NAD(P)-dependent epimerase/dehydratase family.</text>
</comment>
<feature type="domain" description="NAD-dependent epimerase/dehydratase" evidence="2">
    <location>
        <begin position="4"/>
        <end position="228"/>
    </location>
</feature>
<evidence type="ECO:0000313" key="4">
    <source>
        <dbReference type="Proteomes" id="UP000009875"/>
    </source>
</evidence>
<name>K9EBI4_9LACT</name>
<dbReference type="FunFam" id="3.40.50.720:FF:000077">
    <property type="entry name" value="L-threonine 3-dehydrogenase, mitochondrial"/>
    <property type="match status" value="1"/>
</dbReference>
<gene>
    <name evidence="3" type="ORF">HMPREF9698_01362</name>
</gene>
<proteinExistence type="inferred from homology"/>
<dbReference type="Proteomes" id="UP000009875">
    <property type="component" value="Unassembled WGS sequence"/>
</dbReference>
<dbReference type="EMBL" id="AGXA01000022">
    <property type="protein sequence ID" value="EKU93201.1"/>
    <property type="molecule type" value="Genomic_DNA"/>
</dbReference>
<dbReference type="PANTHER" id="PTHR42687">
    <property type="entry name" value="L-THREONINE 3-DEHYDROGENASE"/>
    <property type="match status" value="1"/>
</dbReference>
<comment type="caution">
    <text evidence="3">The sequence shown here is derived from an EMBL/GenBank/DDBJ whole genome shotgun (WGS) entry which is preliminary data.</text>
</comment>